<dbReference type="AlphaFoldDB" id="A0A556QRP7"/>
<proteinExistence type="predicted"/>
<dbReference type="EMBL" id="VMBG01000001">
    <property type="protein sequence ID" value="TSJ79315.1"/>
    <property type="molecule type" value="Genomic_DNA"/>
</dbReference>
<dbReference type="Pfam" id="PF07963">
    <property type="entry name" value="N_methyl"/>
    <property type="match status" value="1"/>
</dbReference>
<evidence type="ECO:0000313" key="6">
    <source>
        <dbReference type="Proteomes" id="UP000315648"/>
    </source>
</evidence>
<protein>
    <submittedName>
        <fullName evidence="5">DUF1559 domain-containing protein</fullName>
    </submittedName>
</protein>
<keyword evidence="3" id="KW-0812">Transmembrane</keyword>
<comment type="caution">
    <text evidence="5">The sequence shown here is derived from an EMBL/GenBank/DDBJ whole genome shotgun (WGS) entry which is preliminary data.</text>
</comment>
<feature type="domain" description="DUF1559" evidence="4">
    <location>
        <begin position="45"/>
        <end position="173"/>
    </location>
</feature>
<dbReference type="InterPro" id="IPR045584">
    <property type="entry name" value="Pilin-like"/>
</dbReference>
<gene>
    <name evidence="5" type="ORF">FPL22_08505</name>
</gene>
<evidence type="ECO:0000256" key="3">
    <source>
        <dbReference type="SAM" id="Phobius"/>
    </source>
</evidence>
<evidence type="ECO:0000256" key="2">
    <source>
        <dbReference type="SAM" id="MobiDB-lite"/>
    </source>
</evidence>
<keyword evidence="3" id="KW-0472">Membrane</keyword>
<accession>A0A556QRP7</accession>
<dbReference type="PRINTS" id="PR00813">
    <property type="entry name" value="BCTERIALGSPG"/>
</dbReference>
<name>A0A556QRP7_9BACT</name>
<organism evidence="5 6">
    <name type="scientific">Rariglobus hedericola</name>
    <dbReference type="NCBI Taxonomy" id="2597822"/>
    <lineage>
        <taxon>Bacteria</taxon>
        <taxon>Pseudomonadati</taxon>
        <taxon>Verrucomicrobiota</taxon>
        <taxon>Opitutia</taxon>
        <taxon>Opitutales</taxon>
        <taxon>Opitutaceae</taxon>
        <taxon>Rariglobus</taxon>
    </lineage>
</organism>
<keyword evidence="1" id="KW-0488">Methylation</keyword>
<sequence length="264" mass="28296">MFRSTPRKSPVVSARPRHAFTLVELLSVIAIVGILAAIILPVVGSMRNTARSTQCMSNLRQIGVAFNGYAADNRGLYPAPRLMRQSDMPAGYTVANPPPLANRTLENWSVEISPYVTNGSFKLNGTATGAQSVGDLKDTVSIGHCPAYDQLFNASQKLTAQSNYSTAGYGMNWGLKVGGAKIPDVKLRFRAVSIDNPGRTVLVGDSSDYYLDSTPTPTTDPAKPDGYNASAPKRHGKGANYLFVDGRVGMLTPEQALVTLNPTF</sequence>
<evidence type="ECO:0000313" key="5">
    <source>
        <dbReference type="EMBL" id="TSJ79315.1"/>
    </source>
</evidence>
<dbReference type="SUPFAM" id="SSF54523">
    <property type="entry name" value="Pili subunits"/>
    <property type="match status" value="1"/>
</dbReference>
<evidence type="ECO:0000256" key="1">
    <source>
        <dbReference type="ARBA" id="ARBA00022481"/>
    </source>
</evidence>
<dbReference type="Pfam" id="PF07596">
    <property type="entry name" value="SBP_bac_10"/>
    <property type="match status" value="1"/>
</dbReference>
<evidence type="ECO:0000259" key="4">
    <source>
        <dbReference type="Pfam" id="PF07596"/>
    </source>
</evidence>
<dbReference type="PANTHER" id="PTHR30093">
    <property type="entry name" value="GENERAL SECRETION PATHWAY PROTEIN G"/>
    <property type="match status" value="1"/>
</dbReference>
<reference evidence="5 6" key="1">
    <citation type="submission" date="2019-07" db="EMBL/GenBank/DDBJ databases">
        <title>Description of 53C-WASEF.</title>
        <authorList>
            <person name="Pitt A."/>
            <person name="Hahn M.W."/>
        </authorList>
    </citation>
    <scope>NUCLEOTIDE SEQUENCE [LARGE SCALE GENOMIC DNA]</scope>
    <source>
        <strain evidence="5 6">53C-WASEF</strain>
    </source>
</reference>
<dbReference type="PANTHER" id="PTHR30093:SF2">
    <property type="entry name" value="TYPE II SECRETION SYSTEM PROTEIN H"/>
    <property type="match status" value="1"/>
</dbReference>
<dbReference type="OrthoDB" id="285651at2"/>
<dbReference type="RefSeq" id="WP_144229741.1">
    <property type="nucleotide sequence ID" value="NZ_CBCRVV010000007.1"/>
</dbReference>
<dbReference type="GO" id="GO:0015628">
    <property type="term" value="P:protein secretion by the type II secretion system"/>
    <property type="evidence" value="ECO:0007669"/>
    <property type="project" value="InterPro"/>
</dbReference>
<dbReference type="GO" id="GO:0015627">
    <property type="term" value="C:type II protein secretion system complex"/>
    <property type="evidence" value="ECO:0007669"/>
    <property type="project" value="InterPro"/>
</dbReference>
<dbReference type="InterPro" id="IPR000983">
    <property type="entry name" value="Bac_GSPG_pilin"/>
</dbReference>
<feature type="transmembrane region" description="Helical" evidence="3">
    <location>
        <begin position="21"/>
        <end position="43"/>
    </location>
</feature>
<dbReference type="Gene3D" id="3.30.700.10">
    <property type="entry name" value="Glycoprotein, Type 4 Pilin"/>
    <property type="match status" value="1"/>
</dbReference>
<keyword evidence="6" id="KW-1185">Reference proteome</keyword>
<dbReference type="InterPro" id="IPR011453">
    <property type="entry name" value="DUF1559"/>
</dbReference>
<dbReference type="NCBIfam" id="TIGR02532">
    <property type="entry name" value="IV_pilin_GFxxxE"/>
    <property type="match status" value="1"/>
</dbReference>
<feature type="compositionally biased region" description="Low complexity" evidence="2">
    <location>
        <begin position="212"/>
        <end position="225"/>
    </location>
</feature>
<feature type="region of interest" description="Disordered" evidence="2">
    <location>
        <begin position="212"/>
        <end position="233"/>
    </location>
</feature>
<dbReference type="InterPro" id="IPR012902">
    <property type="entry name" value="N_methyl_site"/>
</dbReference>
<keyword evidence="3" id="KW-1133">Transmembrane helix</keyword>
<dbReference type="Proteomes" id="UP000315648">
    <property type="component" value="Unassembled WGS sequence"/>
</dbReference>